<dbReference type="Gene3D" id="3.40.980.10">
    <property type="entry name" value="MoaB/Mog-like domain"/>
    <property type="match status" value="1"/>
</dbReference>
<name>A0A2G5K685_9RHOB</name>
<dbReference type="Proteomes" id="UP000231516">
    <property type="component" value="Unassembled WGS sequence"/>
</dbReference>
<dbReference type="Pfam" id="PF12804">
    <property type="entry name" value="NTP_transf_3"/>
    <property type="match status" value="1"/>
</dbReference>
<dbReference type="InterPro" id="IPR025877">
    <property type="entry name" value="MobA-like_NTP_Trfase"/>
</dbReference>
<dbReference type="CDD" id="cd04182">
    <property type="entry name" value="GT_2_like_f"/>
    <property type="match status" value="1"/>
</dbReference>
<dbReference type="PANTHER" id="PTHR43777:SF1">
    <property type="entry name" value="MOLYBDENUM COFACTOR CYTIDYLYLTRANSFERASE"/>
    <property type="match status" value="1"/>
</dbReference>
<dbReference type="RefSeq" id="WP_099593135.1">
    <property type="nucleotide sequence ID" value="NZ_MDGM01000012.1"/>
</dbReference>
<dbReference type="Pfam" id="PF00994">
    <property type="entry name" value="MoCF_biosynth"/>
    <property type="match status" value="1"/>
</dbReference>
<proteinExistence type="predicted"/>
<keyword evidence="4" id="KW-1185">Reference proteome</keyword>
<dbReference type="GO" id="GO:0016779">
    <property type="term" value="F:nucleotidyltransferase activity"/>
    <property type="evidence" value="ECO:0007669"/>
    <property type="project" value="UniProtKB-ARBA"/>
</dbReference>
<accession>A0A2G5K685</accession>
<evidence type="ECO:0000256" key="1">
    <source>
        <dbReference type="ARBA" id="ARBA00022842"/>
    </source>
</evidence>
<dbReference type="InterPro" id="IPR012184">
    <property type="entry name" value="Bifunc_Mopterin-bd"/>
</dbReference>
<protein>
    <recommendedName>
        <fullName evidence="2">MoaB/Mog domain-containing protein</fullName>
    </recommendedName>
</protein>
<gene>
    <name evidence="3" type="ORF">BFP76_05400</name>
</gene>
<dbReference type="SMART" id="SM00852">
    <property type="entry name" value="MoCF_biosynth"/>
    <property type="match status" value="1"/>
</dbReference>
<evidence type="ECO:0000259" key="2">
    <source>
        <dbReference type="SMART" id="SM00852"/>
    </source>
</evidence>
<feature type="domain" description="MoaB/Mog" evidence="2">
    <location>
        <begin position="169"/>
        <end position="299"/>
    </location>
</feature>
<dbReference type="InterPro" id="IPR036425">
    <property type="entry name" value="MoaB/Mog-like_dom_sf"/>
</dbReference>
<dbReference type="EMBL" id="MDGM01000012">
    <property type="protein sequence ID" value="PIB24619.1"/>
    <property type="molecule type" value="Genomic_DNA"/>
</dbReference>
<dbReference type="AlphaFoldDB" id="A0A2G5K685"/>
<reference evidence="3 4" key="1">
    <citation type="submission" date="2016-08" db="EMBL/GenBank/DDBJ databases">
        <title>Draft genome of Amylibacter sp. strain 4G11.</title>
        <authorList>
            <person name="Wong S.-K."/>
            <person name="Hamasaki K."/>
            <person name="Yoshizawa S."/>
        </authorList>
    </citation>
    <scope>NUCLEOTIDE SEQUENCE [LARGE SCALE GENOMIC DNA]</scope>
    <source>
        <strain evidence="3 4">4G11</strain>
    </source>
</reference>
<keyword evidence="1" id="KW-0460">Magnesium</keyword>
<organism evidence="3 4">
    <name type="scientific">Paramylibacter kogurei</name>
    <dbReference type="NCBI Taxonomy" id="1889778"/>
    <lineage>
        <taxon>Bacteria</taxon>
        <taxon>Pseudomonadati</taxon>
        <taxon>Pseudomonadota</taxon>
        <taxon>Alphaproteobacteria</taxon>
        <taxon>Rhodobacterales</taxon>
        <taxon>Paracoccaceae</taxon>
        <taxon>Paramylibacter</taxon>
    </lineage>
</organism>
<evidence type="ECO:0000313" key="3">
    <source>
        <dbReference type="EMBL" id="PIB24619.1"/>
    </source>
</evidence>
<dbReference type="PIRSF" id="PIRSF036626">
    <property type="entry name" value="MPTBd_MobAlike"/>
    <property type="match status" value="1"/>
</dbReference>
<sequence>MKFGPISTTDARGAILAHSLRAGDLHLKKGQVLDQTQIAALEQAGIFEITAAILSNADIGEDIAAQKIGDALQNANIGCTMPVAGRVNLLAGHDGVVVFDVDQINAMNNIDESITIATLANHSKVAKGSLIATIKIIPYAVDKQHLNSIVHVILDNTVQLFPFKPKSVDLILTKTTGFKESLLSKGEKIIATRIAPLNMTINQCETVSHSEDAIKAAIKNCRSDVILLLGASATSDRRDVIPAAIARAGGQILRYGMPVDPGNLLVLGQIVGRPVVGLPGCARAPALNGVDWVLERLAAGIDVQSNDIAAMGVGGLLKEIPNRIQPRAKRAKEPTLNYGVMLAAGASRRMGDQDKLLRKIDGVPLLRRSVETMLAANFDKCVVTLRTGADAHRAALSGLDVEIQEVVDADQGMSASIRAAMGCANGKAKTITFALADMPDIRVDHFNALLSAHDPNQDRLIICPKTSAGTRGHPVLFDARFSENLKDISGDKGARDVLRAVPEFIHEIETDNAVTVDLDTPDAWKNWESKNN</sequence>
<dbReference type="SUPFAM" id="SSF53448">
    <property type="entry name" value="Nucleotide-diphospho-sugar transferases"/>
    <property type="match status" value="1"/>
</dbReference>
<dbReference type="Gene3D" id="3.90.550.10">
    <property type="entry name" value="Spore Coat Polysaccharide Biosynthesis Protein SpsA, Chain A"/>
    <property type="match status" value="1"/>
</dbReference>
<dbReference type="InterPro" id="IPR029044">
    <property type="entry name" value="Nucleotide-diphossugar_trans"/>
</dbReference>
<dbReference type="CDD" id="cd03522">
    <property type="entry name" value="MoeA_like"/>
    <property type="match status" value="1"/>
</dbReference>
<dbReference type="PANTHER" id="PTHR43777">
    <property type="entry name" value="MOLYBDENUM COFACTOR CYTIDYLYLTRANSFERASE"/>
    <property type="match status" value="1"/>
</dbReference>
<dbReference type="SUPFAM" id="SSF53218">
    <property type="entry name" value="Molybdenum cofactor biosynthesis proteins"/>
    <property type="match status" value="1"/>
</dbReference>
<dbReference type="InterPro" id="IPR001453">
    <property type="entry name" value="MoaB/Mog_dom"/>
</dbReference>
<comment type="caution">
    <text evidence="3">The sequence shown here is derived from an EMBL/GenBank/DDBJ whole genome shotgun (WGS) entry which is preliminary data.</text>
</comment>
<dbReference type="OrthoDB" id="9779263at2"/>
<evidence type="ECO:0000313" key="4">
    <source>
        <dbReference type="Proteomes" id="UP000231516"/>
    </source>
</evidence>